<dbReference type="PROSITE" id="PS51257">
    <property type="entry name" value="PROKAR_LIPOPROTEIN"/>
    <property type="match status" value="1"/>
</dbReference>
<feature type="signal peptide" evidence="2">
    <location>
        <begin position="1"/>
        <end position="22"/>
    </location>
</feature>
<keyword evidence="2" id="KW-0732">Signal</keyword>
<organism evidence="4 5">
    <name type="scientific">Apilactobacillus kunkeei</name>
    <dbReference type="NCBI Taxonomy" id="148814"/>
    <lineage>
        <taxon>Bacteria</taxon>
        <taxon>Bacillati</taxon>
        <taxon>Bacillota</taxon>
        <taxon>Bacilli</taxon>
        <taxon>Lactobacillales</taxon>
        <taxon>Lactobacillaceae</taxon>
        <taxon>Apilactobacillus</taxon>
    </lineage>
</organism>
<feature type="chain" id="PRO_5039208093" description="Lipoprotein" evidence="2">
    <location>
        <begin position="23"/>
        <end position="233"/>
    </location>
</feature>
<feature type="compositionally biased region" description="Polar residues" evidence="1">
    <location>
        <begin position="63"/>
        <end position="76"/>
    </location>
</feature>
<reference evidence="4 5" key="1">
    <citation type="journal article" date="2015" name="Genome Biol. Evol.">
        <title>Functionally Structured Genomes in Lactobacillus kunkeei Colonizing the Honey Crop and Food Products of Honeybees and Stingless Bees.</title>
        <authorList>
            <person name="Tamarit D."/>
            <person name="Ellegaard K.M."/>
            <person name="Wikander J."/>
            <person name="Olofsson T."/>
            <person name="Vasquez A."/>
            <person name="Andersson S.G."/>
        </authorList>
    </citation>
    <scope>NUCLEOTIDE SEQUENCE [LARGE SCALE GENOMIC DNA]</scope>
    <source>
        <strain evidence="4 5">LAko</strain>
    </source>
</reference>
<evidence type="ECO:0000313" key="3">
    <source>
        <dbReference type="EMBL" id="ALJ31252.1"/>
    </source>
</evidence>
<reference evidence="3 6" key="3">
    <citation type="journal article" date="2016" name="PeerJ">
        <title>Genome sequencing and analysis of the first complete genome of Lactobacillus kunkeei strain MP2, an Apis mellifera gut isolate.</title>
        <authorList>
            <person name="Asenjo F."/>
            <person name="Olmos A."/>
            <person name="Henriquez-Piskulich P."/>
            <person name="Polanco V."/>
            <person name="Aldea P."/>
            <person name="Ugalde J.A."/>
            <person name="Trombert A.N."/>
        </authorList>
    </citation>
    <scope>NUCLEOTIDE SEQUENCE [LARGE SCALE GENOMIC DNA]</scope>
    <source>
        <strain evidence="3 6">MP2</strain>
    </source>
</reference>
<keyword evidence="5" id="KW-1185">Reference proteome</keyword>
<dbReference type="STRING" id="148814.APS55_02965"/>
<proteinExistence type="predicted"/>
<evidence type="ECO:0000313" key="5">
    <source>
        <dbReference type="Proteomes" id="UP000037778"/>
    </source>
</evidence>
<feature type="compositionally biased region" description="Low complexity" evidence="1">
    <location>
        <begin position="29"/>
        <end position="53"/>
    </location>
</feature>
<dbReference type="eggNOG" id="ENOG5032QT1">
    <property type="taxonomic scope" value="Bacteria"/>
</dbReference>
<evidence type="ECO:0008006" key="7">
    <source>
        <dbReference type="Google" id="ProtNLM"/>
    </source>
</evidence>
<reference evidence="6" key="2">
    <citation type="submission" date="2015-10" db="EMBL/GenBank/DDBJ databases">
        <title>Bioinformatic analysis of the first complete genome sequence of Lactobacillus kunkeei strain MP2, an Apis mellifera gut isolate.</title>
        <authorList>
            <person name="Asenjo F."/>
            <person name="Olmos A."/>
            <person name="Henriquez-Piskulich P."/>
            <person name="Aldea P."/>
            <person name="Ugalde J.A."/>
            <person name="Trombert A.N."/>
        </authorList>
    </citation>
    <scope>NUCLEOTIDE SEQUENCE [LARGE SCALE GENOMIC DNA]</scope>
    <source>
        <strain evidence="6">MP2</strain>
    </source>
</reference>
<dbReference type="PATRIC" id="fig|148814.10.peg.1382"/>
<evidence type="ECO:0000256" key="1">
    <source>
        <dbReference type="SAM" id="MobiDB-lite"/>
    </source>
</evidence>
<dbReference type="EMBL" id="CP012920">
    <property type="protein sequence ID" value="ALJ31252.1"/>
    <property type="molecule type" value="Genomic_DNA"/>
</dbReference>
<evidence type="ECO:0000313" key="6">
    <source>
        <dbReference type="Proteomes" id="UP000067203"/>
    </source>
</evidence>
<sequence>MKAWKKILPAVAVLGLVLTACGQKKSDNSDASSSTSTTQTSKMSSSSSSSNDKIANKLGNEKLPQSNGLDSNQSVNAKLDGNKTNFTISYLNNGSTYATYTKHTYESDSAAMQQVGYQAAANVAGLPSVNLGYNVVGHSDKGAGQEYIQANFGNWSLLTHGSNFGKYKGAATTKGKTVVSYIQNHNLPVPESKGSITAEIDGSATITWQMGNDVYSIKANSLNTALEMVTSLK</sequence>
<dbReference type="KEGG" id="lku:APS55_02965"/>
<evidence type="ECO:0000256" key="2">
    <source>
        <dbReference type="SAM" id="SignalP"/>
    </source>
</evidence>
<dbReference type="EMBL" id="JXCY01000007">
    <property type="protein sequence ID" value="KOY75987.1"/>
    <property type="molecule type" value="Genomic_DNA"/>
</dbReference>
<dbReference type="Proteomes" id="UP000067203">
    <property type="component" value="Chromosome"/>
</dbReference>
<accession>A0A087ENB3</accession>
<dbReference type="OrthoDB" id="2138638at2"/>
<dbReference type="RefSeq" id="WP_034532361.1">
    <property type="nucleotide sequence ID" value="NZ_CP012920.1"/>
</dbReference>
<protein>
    <recommendedName>
        <fullName evidence="7">Lipoprotein</fullName>
    </recommendedName>
</protein>
<evidence type="ECO:0000313" key="4">
    <source>
        <dbReference type="EMBL" id="KOY75987.1"/>
    </source>
</evidence>
<name>A0A087ENB3_9LACO</name>
<dbReference type="AlphaFoldDB" id="A0A087ENB3"/>
<feature type="region of interest" description="Disordered" evidence="1">
    <location>
        <begin position="24"/>
        <end position="76"/>
    </location>
</feature>
<dbReference type="Proteomes" id="UP000037778">
    <property type="component" value="Unassembled WGS sequence"/>
</dbReference>
<gene>
    <name evidence="3" type="ORF">APS55_02965</name>
    <name evidence="4" type="ORF">RZ71_04200</name>
</gene>